<dbReference type="InterPro" id="IPR036676">
    <property type="entry name" value="PurM-like_C_sf"/>
</dbReference>
<keyword evidence="4 14" id="KW-0963">Cytoplasm</keyword>
<dbReference type="Pfam" id="PF02769">
    <property type="entry name" value="AIRS_C"/>
    <property type="match status" value="2"/>
</dbReference>
<dbReference type="HAMAP" id="MF_00419">
    <property type="entry name" value="PurL_1"/>
    <property type="match status" value="1"/>
</dbReference>
<evidence type="ECO:0000256" key="13">
    <source>
        <dbReference type="ARBA" id="ARBA00057317"/>
    </source>
</evidence>
<comment type="catalytic activity">
    <reaction evidence="12 14">
        <text>N(2)-formyl-N(1)-(5-phospho-beta-D-ribosyl)glycinamide + L-glutamine + ATP + H2O = 2-formamido-N(1)-(5-O-phospho-beta-D-ribosyl)acetamidine + L-glutamate + ADP + phosphate + H(+)</text>
        <dbReference type="Rhea" id="RHEA:17129"/>
        <dbReference type="ChEBI" id="CHEBI:15377"/>
        <dbReference type="ChEBI" id="CHEBI:15378"/>
        <dbReference type="ChEBI" id="CHEBI:29985"/>
        <dbReference type="ChEBI" id="CHEBI:30616"/>
        <dbReference type="ChEBI" id="CHEBI:43474"/>
        <dbReference type="ChEBI" id="CHEBI:58359"/>
        <dbReference type="ChEBI" id="CHEBI:147286"/>
        <dbReference type="ChEBI" id="CHEBI:147287"/>
        <dbReference type="ChEBI" id="CHEBI:456216"/>
        <dbReference type="EC" id="6.3.5.3"/>
    </reaction>
</comment>
<feature type="region of interest" description="Disordered" evidence="15">
    <location>
        <begin position="306"/>
        <end position="342"/>
    </location>
</feature>
<evidence type="ECO:0000259" key="18">
    <source>
        <dbReference type="Pfam" id="PF18076"/>
    </source>
</evidence>
<dbReference type="SUPFAM" id="SSF52317">
    <property type="entry name" value="Class I glutamine amidotransferase-like"/>
    <property type="match status" value="1"/>
</dbReference>
<evidence type="ECO:0000256" key="7">
    <source>
        <dbReference type="ARBA" id="ARBA00022741"/>
    </source>
</evidence>
<accession>A0A0P9C378</accession>
<gene>
    <name evidence="14" type="primary">purL</name>
    <name evidence="20" type="ORF">SAMN05661077_0328</name>
</gene>
<comment type="pathway">
    <text evidence="2 14">Purine metabolism; IMP biosynthesis via de novo pathway; 5-amino-1-(5-phospho-D-ribosyl)imidazole from N(2)-formyl-N(1)-(5-phospho-D-ribosyl)glycinamide: step 1/2.</text>
</comment>
<feature type="binding site" evidence="14">
    <location>
        <begin position="311"/>
        <end position="322"/>
    </location>
    <ligand>
        <name>ATP</name>
        <dbReference type="ChEBI" id="CHEBI:30616"/>
    </ligand>
</feature>
<evidence type="ECO:0000313" key="21">
    <source>
        <dbReference type="Proteomes" id="UP000183104"/>
    </source>
</evidence>
<keyword evidence="10 14" id="KW-0460">Magnesium</keyword>
<feature type="active site" evidence="14">
    <location>
        <position position="1271"/>
    </location>
</feature>
<dbReference type="FunFam" id="3.30.1330.10:FF:000002">
    <property type="entry name" value="Phosphoribosylformylglycinamidine synthase"/>
    <property type="match status" value="1"/>
</dbReference>
<sequence>MELFPGAAAYSPFRRARLLEQIRAEVPAVRDLGTAFVHFVEPEGELTAEDRQALQRLLDYGEEPGSERALSNPDFVVAPRPGTVSAWSSRATEIARRCGLERVVRLERGVAVALVPEEGAELSEADHEAVAGLLHDRMTETVLPGLEAADALFFHAAPGPLGEVDVLGRGRAALEEADSELGLALSADEMDYLVDGFTDLGRNPTDVEVMMFAQANSEHCRHKIFNADWVVDGEEQADSLFAMIRRTHDNNPRRTLSAYKDNGAVIEGAWTGRFFVHPQEGRYGYHLDEALPIVMKVETHNHPTAIAPFPGAATGSGGEIRDEAATGRGAKPKAGLTGFTTSNLRIPGAERPWERDDGKPVRFASALDIMLEGPIGAARFNNEYGRPGIAGYFRTFQEEVAGPEGRELRGYHKPLMLAGGMGNVRRRHAIKANKAYVKPGTPVVVLGGPALRIGLGGGAASSQTGGTADAELDYASVQRANPEMQRRAQEVIDACWGLGEENPILSVHDVGAGGLSNALPELVDDAERGGRFDLAKIPRLDTSLSPAELWSNEAQERYVIAVYPHFLERFRELCERERCPYAVVGEATEETHLHVADSETGQVAVDMDLELLLGKPPKKTMDAARYRRPGDGFDPAGLDVAEAAQRVLRFPAVADKTFLITIGDRTITGQVARDQMVGPWQVPVADVGVTTAGFDTYRGEAMAMGERAPVALLDAPASGRMAVGEALTNIAAARIGRLEEVKLSANWMAASGHPGEDAALFDTVRAVSDFCTALDIAIPVGKDSLSMKAVWADAEGRKEMTSPVSLVVSAFAPVRDARATLTPQLRLDAGDTELLLVDLGGGRNRLGGSVLAQVHNRMGDAAPDVDDPQTLAAFFAAVQRLASEGRLLAYHDRADGGLLATVAEMTFAARCGAEIDVVGPAAEGDPAAALFSEELGAVLQVPADRREEALAVLAEAGLGDWSHVLGRPRDDDRLVVTAGGATLLDADRVDLHRAWSETSHRMQALRDDPDCAREEYDRLLDREDPGLHAALTFDPAEDVAAPYVNAGAAPRVAVLREQGVNGQVEMAAAFHRAGFEAVDVHMSDLEAGRADLGDFQALAACGGFSYGDVLGAGGGWAKSILATPVLRDQFAAFFAREDTLVLGVCNGCQMMSQLTELIPGADHWPAFRGNRSEQFEARLVMAEVPESPSLLFRGMEGSRLPIAVAHGEGRPAFAEDGLEAAREAGTVALRYVDNRGEPATEYPANPNGTPDGVAGMTTPDGRFTILMPHPERLFRTVQYSWHPADWPEDGPWLRLFRNARRWLG</sequence>
<dbReference type="InterPro" id="IPR041609">
    <property type="entry name" value="PurL_linker"/>
</dbReference>
<dbReference type="FunFam" id="3.40.50.880:FF:000008">
    <property type="entry name" value="Phosphoribosylformylglycinamidine synthase"/>
    <property type="match status" value="1"/>
</dbReference>
<dbReference type="NCBIfam" id="TIGR01735">
    <property type="entry name" value="FGAM_synt"/>
    <property type="match status" value="1"/>
</dbReference>
<feature type="binding site" evidence="14">
    <location>
        <position position="685"/>
    </location>
    <ligand>
        <name>ATP</name>
        <dbReference type="ChEBI" id="CHEBI:30616"/>
    </ligand>
</feature>
<dbReference type="GO" id="GO:0004642">
    <property type="term" value="F:phosphoribosylformylglycinamidine synthase activity"/>
    <property type="evidence" value="ECO:0007669"/>
    <property type="project" value="UniProtKB-UniRule"/>
</dbReference>
<evidence type="ECO:0000256" key="14">
    <source>
        <dbReference type="HAMAP-Rule" id="MF_00419"/>
    </source>
</evidence>
<evidence type="ECO:0000256" key="5">
    <source>
        <dbReference type="ARBA" id="ARBA00022598"/>
    </source>
</evidence>
<evidence type="ECO:0000256" key="10">
    <source>
        <dbReference type="ARBA" id="ARBA00022842"/>
    </source>
</evidence>
<dbReference type="InterPro" id="IPR010918">
    <property type="entry name" value="PurM-like_C_dom"/>
</dbReference>
<protein>
    <recommendedName>
        <fullName evidence="14">Phosphoribosylformylglycinamidine synthase</fullName>
        <shortName evidence="14">FGAM synthase</shortName>
        <shortName evidence="14">FGAMS</shortName>
        <ecNumber evidence="14">6.3.5.3</ecNumber>
    </recommendedName>
    <alternativeName>
        <fullName evidence="14">Formylglycinamide ribonucleotide amidotransferase</fullName>
        <shortName evidence="14">FGAR amidotransferase</shortName>
        <shortName evidence="14">FGAR-AT</shortName>
    </alternativeName>
</protein>
<name>A0A0P9C378_9GAMM</name>
<dbReference type="SUPFAM" id="SSF56042">
    <property type="entry name" value="PurM C-terminal domain-like"/>
    <property type="match status" value="2"/>
</dbReference>
<dbReference type="InterPro" id="IPR036921">
    <property type="entry name" value="PurM-like_N_sf"/>
</dbReference>
<dbReference type="Gene3D" id="3.90.650.10">
    <property type="entry name" value="PurM-like C-terminal domain"/>
    <property type="match status" value="2"/>
</dbReference>
<keyword evidence="5 14" id="KW-0436">Ligase</keyword>
<dbReference type="InterPro" id="IPR040707">
    <property type="entry name" value="FGAR-AT_N"/>
</dbReference>
<dbReference type="FunFam" id="1.10.8.750:FF:000002">
    <property type="entry name" value="Phosphoribosylformylglycinamidine synthase"/>
    <property type="match status" value="1"/>
</dbReference>
<feature type="active site" description="Nucleophile" evidence="14">
    <location>
        <position position="1145"/>
    </location>
</feature>
<comment type="subunit">
    <text evidence="14">Monomer.</text>
</comment>
<keyword evidence="21" id="KW-1185">Reference proteome</keyword>
<keyword evidence="8 14" id="KW-0658">Purine biosynthesis</keyword>
<dbReference type="EMBL" id="FMUN01000001">
    <property type="protein sequence ID" value="SCX76768.1"/>
    <property type="molecule type" value="Genomic_DNA"/>
</dbReference>
<dbReference type="InterPro" id="IPR055181">
    <property type="entry name" value="FGAR-AT_PurM_N-like"/>
</dbReference>
<evidence type="ECO:0000313" key="20">
    <source>
        <dbReference type="EMBL" id="SCX76768.1"/>
    </source>
</evidence>
<dbReference type="PANTHER" id="PTHR10099">
    <property type="entry name" value="PHOSPHORIBOSYLFORMYLGLYCINAMIDINE SYNTHASE"/>
    <property type="match status" value="1"/>
</dbReference>
<dbReference type="SUPFAM" id="SSF109736">
    <property type="entry name" value="FGAM synthase PurL, linker domain"/>
    <property type="match status" value="1"/>
</dbReference>
<comment type="caution">
    <text evidence="14">Lacks conserved residue(s) required for the propagation of feature annotation.</text>
</comment>
<dbReference type="Gene3D" id="1.10.8.750">
    <property type="entry name" value="Phosphoribosylformylglycinamidine synthase, linker domain"/>
    <property type="match status" value="1"/>
</dbReference>
<dbReference type="PROSITE" id="PS51273">
    <property type="entry name" value="GATASE_TYPE_1"/>
    <property type="match status" value="1"/>
</dbReference>
<dbReference type="GO" id="GO:0046872">
    <property type="term" value="F:metal ion binding"/>
    <property type="evidence" value="ECO:0007669"/>
    <property type="project" value="UniProtKB-KW"/>
</dbReference>
<feature type="domain" description="Phosphoribosylformylglycinamidine synthase linker" evidence="17">
    <location>
        <begin position="174"/>
        <end position="223"/>
    </location>
</feature>
<evidence type="ECO:0000256" key="15">
    <source>
        <dbReference type="SAM" id="MobiDB-lite"/>
    </source>
</evidence>
<dbReference type="RefSeq" id="WP_054966970.1">
    <property type="nucleotide sequence ID" value="NZ_FMUN01000001.1"/>
</dbReference>
<evidence type="ECO:0000256" key="12">
    <source>
        <dbReference type="ARBA" id="ARBA00052585"/>
    </source>
</evidence>
<evidence type="ECO:0000259" key="19">
    <source>
        <dbReference type="Pfam" id="PF22689"/>
    </source>
</evidence>
<feature type="domain" description="PurM-like C-terminal" evidence="16">
    <location>
        <begin position="840"/>
        <end position="977"/>
    </location>
</feature>
<dbReference type="GO" id="GO:0005524">
    <property type="term" value="F:ATP binding"/>
    <property type="evidence" value="ECO:0007669"/>
    <property type="project" value="UniProtKB-UniRule"/>
</dbReference>
<feature type="domain" description="FGAR-AT PurM N-terminal-like" evidence="19">
    <location>
        <begin position="655"/>
        <end position="813"/>
    </location>
</feature>
<organism evidence="20 21">
    <name type="scientific">Thiohalorhabdus denitrificans</name>
    <dbReference type="NCBI Taxonomy" id="381306"/>
    <lineage>
        <taxon>Bacteria</taxon>
        <taxon>Pseudomonadati</taxon>
        <taxon>Pseudomonadota</taxon>
        <taxon>Gammaproteobacteria</taxon>
        <taxon>Thiohalorhabdales</taxon>
        <taxon>Thiohalorhabdaceae</taxon>
        <taxon>Thiohalorhabdus</taxon>
    </lineage>
</organism>
<evidence type="ECO:0000256" key="6">
    <source>
        <dbReference type="ARBA" id="ARBA00022723"/>
    </source>
</evidence>
<reference evidence="21" key="1">
    <citation type="submission" date="2016-10" db="EMBL/GenBank/DDBJ databases">
        <authorList>
            <person name="Varghese N."/>
        </authorList>
    </citation>
    <scope>NUCLEOTIDE SEQUENCE [LARGE SCALE GENOMIC DNA]</scope>
    <source>
        <strain evidence="21">HL 19</strain>
    </source>
</reference>
<evidence type="ECO:0000256" key="9">
    <source>
        <dbReference type="ARBA" id="ARBA00022840"/>
    </source>
</evidence>
<dbReference type="Pfam" id="PF22689">
    <property type="entry name" value="FGAR-AT_PurM_N-like"/>
    <property type="match status" value="1"/>
</dbReference>
<dbReference type="Pfam" id="PF13507">
    <property type="entry name" value="GATase_5"/>
    <property type="match status" value="1"/>
</dbReference>
<dbReference type="NCBIfam" id="NF003672">
    <property type="entry name" value="PRK05297.1"/>
    <property type="match status" value="1"/>
</dbReference>
<dbReference type="Proteomes" id="UP000183104">
    <property type="component" value="Unassembled WGS sequence"/>
</dbReference>
<feature type="active site" evidence="14">
    <location>
        <position position="1269"/>
    </location>
</feature>
<evidence type="ECO:0000259" key="17">
    <source>
        <dbReference type="Pfam" id="PF18072"/>
    </source>
</evidence>
<evidence type="ECO:0000256" key="3">
    <source>
        <dbReference type="ARBA" id="ARBA00008608"/>
    </source>
</evidence>
<dbReference type="SMART" id="SM01211">
    <property type="entry name" value="GATase_5"/>
    <property type="match status" value="1"/>
</dbReference>
<dbReference type="SUPFAM" id="SSF55326">
    <property type="entry name" value="PurM N-terminal domain-like"/>
    <property type="match status" value="2"/>
</dbReference>
<dbReference type="PATRIC" id="fig|381306.5.peg.1681"/>
<evidence type="ECO:0000256" key="4">
    <source>
        <dbReference type="ARBA" id="ARBA00022490"/>
    </source>
</evidence>
<dbReference type="STRING" id="381306.AN478_12640"/>
<evidence type="ECO:0000256" key="1">
    <source>
        <dbReference type="ARBA" id="ARBA00004496"/>
    </source>
</evidence>
<keyword evidence="11 14" id="KW-0315">Glutamine amidotransferase</keyword>
<dbReference type="CDD" id="cd02203">
    <property type="entry name" value="PurL_repeat1"/>
    <property type="match status" value="1"/>
</dbReference>
<dbReference type="InterPro" id="IPR010073">
    <property type="entry name" value="PurL_large"/>
</dbReference>
<dbReference type="CDD" id="cd01740">
    <property type="entry name" value="GATase1_FGAR_AT"/>
    <property type="match status" value="1"/>
</dbReference>
<comment type="similarity">
    <text evidence="3 14">In the N-terminal section; belongs to the FGAMS family.</text>
</comment>
<comment type="subcellular location">
    <subcellularLocation>
        <location evidence="1 14">Cytoplasm</location>
    </subcellularLocation>
</comment>
<feature type="binding site" evidence="14">
    <location>
        <position position="725"/>
    </location>
    <ligand>
        <name>Mg(2+)</name>
        <dbReference type="ChEBI" id="CHEBI:18420"/>
    </ligand>
</feature>
<dbReference type="FunFam" id="3.90.650.10:FF:000024">
    <property type="entry name" value="Phosphoribosylformylglycinamidine synthase"/>
    <property type="match status" value="1"/>
</dbReference>
<dbReference type="EC" id="6.3.5.3" evidence="14"/>
<dbReference type="Gene3D" id="3.30.1330.10">
    <property type="entry name" value="PurM-like, N-terminal domain"/>
    <property type="match status" value="2"/>
</dbReference>
<dbReference type="GO" id="GO:0006189">
    <property type="term" value="P:'de novo' IMP biosynthetic process"/>
    <property type="evidence" value="ECO:0007669"/>
    <property type="project" value="UniProtKB-UniRule"/>
</dbReference>
<dbReference type="InterPro" id="IPR029062">
    <property type="entry name" value="Class_I_gatase-like"/>
</dbReference>
<dbReference type="UniPathway" id="UPA00074">
    <property type="reaction ID" value="UER00128"/>
</dbReference>
<keyword evidence="7 14" id="KW-0547">Nucleotide-binding</keyword>
<comment type="function">
    <text evidence="13 14">Phosphoribosylformylglycinamidine synthase involved in the purines biosynthetic pathway. Catalyzes the ATP-dependent conversion of formylglycinamide ribonucleotide (FGAR) and glutamine to yield formylglycinamidine ribonucleotide (FGAM) and glutamate.</text>
</comment>
<dbReference type="Pfam" id="PF18072">
    <property type="entry name" value="FGAR-AT_linker"/>
    <property type="match status" value="1"/>
</dbReference>
<dbReference type="OrthoDB" id="9804441at2"/>
<evidence type="ECO:0000256" key="11">
    <source>
        <dbReference type="ARBA" id="ARBA00022962"/>
    </source>
</evidence>
<feature type="domain" description="PurM-like C-terminal" evidence="16">
    <location>
        <begin position="438"/>
        <end position="595"/>
    </location>
</feature>
<dbReference type="PANTHER" id="PTHR10099:SF1">
    <property type="entry name" value="PHOSPHORIBOSYLFORMYLGLYCINAMIDINE SYNTHASE"/>
    <property type="match status" value="1"/>
</dbReference>
<feature type="domain" description="Phosphoribosylformylglycinamidine synthase N-terminal" evidence="18">
    <location>
        <begin position="36"/>
        <end position="153"/>
    </location>
</feature>
<proteinExistence type="inferred from homology"/>
<keyword evidence="6 14" id="KW-0479">Metal-binding</keyword>
<evidence type="ECO:0000256" key="2">
    <source>
        <dbReference type="ARBA" id="ARBA00004920"/>
    </source>
</evidence>
<dbReference type="SUPFAM" id="SSF82697">
    <property type="entry name" value="PurS-like"/>
    <property type="match status" value="1"/>
</dbReference>
<feature type="binding site" evidence="14">
    <location>
        <position position="686"/>
    </location>
    <ligand>
        <name>Mg(2+)</name>
        <dbReference type="ChEBI" id="CHEBI:18420"/>
    </ligand>
</feature>
<feature type="binding site" evidence="14">
    <location>
        <position position="729"/>
    </location>
    <ligand>
        <name>Mg(2+)</name>
        <dbReference type="ChEBI" id="CHEBI:18420"/>
    </ligand>
</feature>
<keyword evidence="9 14" id="KW-0067">ATP-binding</keyword>
<dbReference type="Gene3D" id="3.40.50.880">
    <property type="match status" value="1"/>
</dbReference>
<dbReference type="InterPro" id="IPR036604">
    <property type="entry name" value="PurS-like_sf"/>
</dbReference>
<dbReference type="GO" id="GO:0005737">
    <property type="term" value="C:cytoplasm"/>
    <property type="evidence" value="ECO:0007669"/>
    <property type="project" value="UniProtKB-SubCell"/>
</dbReference>
<dbReference type="CDD" id="cd02204">
    <property type="entry name" value="PurL_repeat2"/>
    <property type="match status" value="1"/>
</dbReference>
<dbReference type="Pfam" id="PF18076">
    <property type="entry name" value="FGAR-AT_N"/>
    <property type="match status" value="1"/>
</dbReference>
<evidence type="ECO:0000256" key="8">
    <source>
        <dbReference type="ARBA" id="ARBA00022755"/>
    </source>
</evidence>
<evidence type="ECO:0000259" key="16">
    <source>
        <dbReference type="Pfam" id="PF02769"/>
    </source>
</evidence>
<feature type="binding site" evidence="14">
    <location>
        <position position="892"/>
    </location>
    <ligand>
        <name>Mg(2+)</name>
        <dbReference type="ChEBI" id="CHEBI:18420"/>
    </ligand>
</feature>
<dbReference type="FunFam" id="3.30.1330.10:FF:000005">
    <property type="entry name" value="Phosphoribosylformylglycinamidine synthase"/>
    <property type="match status" value="1"/>
</dbReference>